<evidence type="ECO:0000313" key="2">
    <source>
        <dbReference type="EMBL" id="GAX82420.1"/>
    </source>
</evidence>
<name>A0A250XHZ1_9CHLO</name>
<keyword evidence="3" id="KW-1185">Reference proteome</keyword>
<dbReference type="AlphaFoldDB" id="A0A250XHZ1"/>
<dbReference type="EMBL" id="BEGY01000080">
    <property type="protein sequence ID" value="GAX82420.1"/>
    <property type="molecule type" value="Genomic_DNA"/>
</dbReference>
<proteinExistence type="predicted"/>
<gene>
    <name evidence="2" type="ORF">CEUSTIGMA_g9848.t1</name>
</gene>
<evidence type="ECO:0000256" key="1">
    <source>
        <dbReference type="SAM" id="MobiDB-lite"/>
    </source>
</evidence>
<accession>A0A250XHZ1</accession>
<dbReference type="OrthoDB" id="548551at2759"/>
<evidence type="ECO:0000313" key="3">
    <source>
        <dbReference type="Proteomes" id="UP000232323"/>
    </source>
</evidence>
<dbReference type="Proteomes" id="UP000232323">
    <property type="component" value="Unassembled WGS sequence"/>
</dbReference>
<feature type="region of interest" description="Disordered" evidence="1">
    <location>
        <begin position="68"/>
        <end position="92"/>
    </location>
</feature>
<reference evidence="2 3" key="1">
    <citation type="submission" date="2017-08" db="EMBL/GenBank/DDBJ databases">
        <title>Acidophilic green algal genome provides insights into adaptation to an acidic environment.</title>
        <authorList>
            <person name="Hirooka S."/>
            <person name="Hirose Y."/>
            <person name="Kanesaki Y."/>
            <person name="Higuchi S."/>
            <person name="Fujiwara T."/>
            <person name="Onuma R."/>
            <person name="Era A."/>
            <person name="Ohbayashi R."/>
            <person name="Uzuka A."/>
            <person name="Nozaki H."/>
            <person name="Yoshikawa H."/>
            <person name="Miyagishima S.Y."/>
        </authorList>
    </citation>
    <scope>NUCLEOTIDE SEQUENCE [LARGE SCALE GENOMIC DNA]</scope>
    <source>
        <strain evidence="2 3">NIES-2499</strain>
    </source>
</reference>
<protein>
    <submittedName>
        <fullName evidence="2">Uncharacterized protein</fullName>
    </submittedName>
</protein>
<organism evidence="2 3">
    <name type="scientific">Chlamydomonas eustigma</name>
    <dbReference type="NCBI Taxonomy" id="1157962"/>
    <lineage>
        <taxon>Eukaryota</taxon>
        <taxon>Viridiplantae</taxon>
        <taxon>Chlorophyta</taxon>
        <taxon>core chlorophytes</taxon>
        <taxon>Chlorophyceae</taxon>
        <taxon>CS clade</taxon>
        <taxon>Chlamydomonadales</taxon>
        <taxon>Chlamydomonadaceae</taxon>
        <taxon>Chlamydomonas</taxon>
    </lineage>
</organism>
<sequence>MLLRTSSPRHLIARGCSSPSAIRISTSPRFLASSRANPEDKSWGDLLKSAGNLAKDVLSKVTDTVGQALAPSQQPSTPRQTDQVRQSPNLSRQQQLPQLFGGGLLGRALGGVVASAINQIGQQIEQASRESSGAYESAASRIISSQKLKSYLGEVRVGPIISQSVSSSSINGQVTKSVNLVFPVYSAAGLTAQAQVVSKESNATARSSVVVRLPDGRSIQIEDRHSSGGQDESCNDTTQIIDVEFKEVK</sequence>
<comment type="caution">
    <text evidence="2">The sequence shown here is derived from an EMBL/GenBank/DDBJ whole genome shotgun (WGS) entry which is preliminary data.</text>
</comment>